<organism evidence="9 10">
    <name type="scientific">Streptomyces kronopolitis</name>
    <dbReference type="NCBI Taxonomy" id="1612435"/>
    <lineage>
        <taxon>Bacteria</taxon>
        <taxon>Bacillati</taxon>
        <taxon>Actinomycetota</taxon>
        <taxon>Actinomycetes</taxon>
        <taxon>Kitasatosporales</taxon>
        <taxon>Streptomycetaceae</taxon>
        <taxon>Streptomyces</taxon>
    </lineage>
</organism>
<dbReference type="PANTHER" id="PTHR36923:SF3">
    <property type="entry name" value="FERREDOXIN"/>
    <property type="match status" value="1"/>
</dbReference>
<protein>
    <recommendedName>
        <fullName evidence="8">Ferredoxin</fullName>
    </recommendedName>
</protein>
<evidence type="ECO:0000256" key="7">
    <source>
        <dbReference type="ARBA" id="ARBA00023291"/>
    </source>
</evidence>
<evidence type="ECO:0000256" key="1">
    <source>
        <dbReference type="ARBA" id="ARBA00001927"/>
    </source>
</evidence>
<keyword evidence="2 8" id="KW-0813">Transport</keyword>
<dbReference type="GeneID" id="301549399"/>
<evidence type="ECO:0000256" key="2">
    <source>
        <dbReference type="ARBA" id="ARBA00022448"/>
    </source>
</evidence>
<dbReference type="InterPro" id="IPR051269">
    <property type="entry name" value="Fe-S_cluster_ET"/>
</dbReference>
<name>A0ABQ2JKK6_9ACTN</name>
<evidence type="ECO:0000256" key="8">
    <source>
        <dbReference type="RuleBase" id="RU368020"/>
    </source>
</evidence>
<evidence type="ECO:0000256" key="6">
    <source>
        <dbReference type="ARBA" id="ARBA00023014"/>
    </source>
</evidence>
<keyword evidence="5 8" id="KW-0408">Iron</keyword>
<dbReference type="Pfam" id="PF13370">
    <property type="entry name" value="Fer4_13"/>
    <property type="match status" value="1"/>
</dbReference>
<dbReference type="Proteomes" id="UP000600080">
    <property type="component" value="Unassembled WGS sequence"/>
</dbReference>
<dbReference type="EMBL" id="BMND01000015">
    <property type="protein sequence ID" value="GGN48981.1"/>
    <property type="molecule type" value="Genomic_DNA"/>
</dbReference>
<accession>A0ABQ2JKK6</accession>
<evidence type="ECO:0000313" key="9">
    <source>
        <dbReference type="EMBL" id="GGN48981.1"/>
    </source>
</evidence>
<reference evidence="10" key="1">
    <citation type="journal article" date="2019" name="Int. J. Syst. Evol. Microbiol.">
        <title>The Global Catalogue of Microorganisms (GCM) 10K type strain sequencing project: providing services to taxonomists for standard genome sequencing and annotation.</title>
        <authorList>
            <consortium name="The Broad Institute Genomics Platform"/>
            <consortium name="The Broad Institute Genome Sequencing Center for Infectious Disease"/>
            <person name="Wu L."/>
            <person name="Ma J."/>
        </authorList>
    </citation>
    <scope>NUCLEOTIDE SEQUENCE [LARGE SCALE GENOMIC DNA]</scope>
    <source>
        <strain evidence="10">CGMCC 4.7323</strain>
    </source>
</reference>
<comment type="function">
    <text evidence="8">Ferredoxins are iron-sulfur proteins that transfer electrons in a wide variety of metabolic reactions.</text>
</comment>
<keyword evidence="7" id="KW-0003">3Fe-4S</keyword>
<keyword evidence="4 8" id="KW-0249">Electron transport</keyword>
<dbReference type="InterPro" id="IPR001080">
    <property type="entry name" value="3Fe4S_ferredoxin"/>
</dbReference>
<keyword evidence="6 8" id="KW-0411">Iron-sulfur</keyword>
<keyword evidence="3 8" id="KW-0479">Metal-binding</keyword>
<evidence type="ECO:0000256" key="5">
    <source>
        <dbReference type="ARBA" id="ARBA00023004"/>
    </source>
</evidence>
<evidence type="ECO:0000256" key="3">
    <source>
        <dbReference type="ARBA" id="ARBA00022723"/>
    </source>
</evidence>
<dbReference type="SUPFAM" id="SSF54862">
    <property type="entry name" value="4Fe-4S ferredoxins"/>
    <property type="match status" value="1"/>
</dbReference>
<dbReference type="RefSeq" id="WP_189099367.1">
    <property type="nucleotide sequence ID" value="NZ_BMND01000015.1"/>
</dbReference>
<gene>
    <name evidence="9" type="ORF">GCM10012285_36600</name>
</gene>
<evidence type="ECO:0000256" key="4">
    <source>
        <dbReference type="ARBA" id="ARBA00022982"/>
    </source>
</evidence>
<evidence type="ECO:0000313" key="10">
    <source>
        <dbReference type="Proteomes" id="UP000600080"/>
    </source>
</evidence>
<proteinExistence type="predicted"/>
<dbReference type="PANTHER" id="PTHR36923">
    <property type="entry name" value="FERREDOXIN"/>
    <property type="match status" value="1"/>
</dbReference>
<comment type="cofactor">
    <cofactor evidence="1">
        <name>[3Fe-4S] cluster</name>
        <dbReference type="ChEBI" id="CHEBI:21137"/>
    </cofactor>
</comment>
<keyword evidence="10" id="KW-1185">Reference proteome</keyword>
<sequence>MAFARVHLDESKCVTSGQCVLTAPEVFDQRETDGVGVVLTDSPAPELRDKVQEAAAGCPAAAIRLLHQPPGQVAGG</sequence>
<dbReference type="PRINTS" id="PR00352">
    <property type="entry name" value="3FE4SFRDOXIN"/>
</dbReference>
<comment type="caution">
    <text evidence="9">The sequence shown here is derived from an EMBL/GenBank/DDBJ whole genome shotgun (WGS) entry which is preliminary data.</text>
</comment>
<dbReference type="Gene3D" id="3.30.70.20">
    <property type="match status" value="1"/>
</dbReference>